<organism evidence="1 4">
    <name type="scientific">Paraburkholderia rhynchosiae</name>
    <dbReference type="NCBI Taxonomy" id="487049"/>
    <lineage>
        <taxon>Bacteria</taxon>
        <taxon>Pseudomonadati</taxon>
        <taxon>Pseudomonadota</taxon>
        <taxon>Betaproteobacteria</taxon>
        <taxon>Burkholderiales</taxon>
        <taxon>Burkholderiaceae</taxon>
        <taxon>Paraburkholderia</taxon>
    </lineage>
</organism>
<evidence type="ECO:0000313" key="4">
    <source>
        <dbReference type="Proteomes" id="UP000494205"/>
    </source>
</evidence>
<name>A0A2N7W9A3_9BURK</name>
<keyword evidence="3" id="KW-1185">Reference proteome</keyword>
<evidence type="ECO:0000313" key="2">
    <source>
        <dbReference type="EMBL" id="PMS25974.1"/>
    </source>
</evidence>
<evidence type="ECO:0000313" key="3">
    <source>
        <dbReference type="Proteomes" id="UP000235659"/>
    </source>
</evidence>
<gene>
    <name evidence="2" type="ORF">C0Z16_27965</name>
    <name evidence="1" type="ORF">LMG27174_05768</name>
</gene>
<evidence type="ECO:0000313" key="1">
    <source>
        <dbReference type="EMBL" id="CAB3730674.1"/>
    </source>
</evidence>
<dbReference type="CDD" id="cd00085">
    <property type="entry name" value="HNHc"/>
    <property type="match status" value="1"/>
</dbReference>
<dbReference type="OrthoDB" id="5292295at2"/>
<dbReference type="Proteomes" id="UP000235659">
    <property type="component" value="Unassembled WGS sequence"/>
</dbReference>
<sequence>MSATKSRYPRPSNDELARLYTELGLSCPDIGWLYDRDASTVRGWLVAADISTRPRGSNAAVHFRKGERSAFAGRRHSPESIARVRAASIARGAVPYLRNGQHWLKGSLPEANPNWAGGATPERQEFYRSAEWKVVVRYVWARDNACCRNCGKDWRTVDRSTEQTFHIHHVWSFQISALRANPAILVLLCRQCHLWVHSNANVTRAWLPQEPDSPNFPDLDGIDKIADLEAAELEMSTPTLFDFEGMGAAA</sequence>
<protein>
    <recommendedName>
        <fullName evidence="5">HNH endonuclease</fullName>
    </recommendedName>
</protein>
<evidence type="ECO:0008006" key="5">
    <source>
        <dbReference type="Google" id="ProtNLM"/>
    </source>
</evidence>
<reference evidence="2 3" key="1">
    <citation type="submission" date="2018-01" db="EMBL/GenBank/DDBJ databases">
        <title>Whole genome analyses suggest that Burkholderia sensu lato contains two further novel genera in the rhizoxinica-symbiotica group Mycetohabitans gen. nov., and Trinickia gen. nov.: implications for the evolution of diazotrophy and nodulation in the Burkholderiaceae.</title>
        <authorList>
            <person name="Estrada-de los Santos P."/>
            <person name="Palmer M."/>
            <person name="Chavez-Ramirez B."/>
            <person name="Beukes C."/>
            <person name="Steenkamp E.T."/>
            <person name="Hirsch A.M."/>
            <person name="Manyaka P."/>
            <person name="Maluk M."/>
            <person name="Lafos M."/>
            <person name="Crook M."/>
            <person name="Gross E."/>
            <person name="Simon M.F."/>
            <person name="Bueno dos Reis Junior F."/>
            <person name="Poole P.S."/>
            <person name="Venter S.N."/>
            <person name="James E.K."/>
        </authorList>
    </citation>
    <scope>NUCLEOTIDE SEQUENCE [LARGE SCALE GENOMIC DNA]</scope>
    <source>
        <strain evidence="2 3">WSM 3937</strain>
    </source>
</reference>
<dbReference type="RefSeq" id="WP_102635300.1">
    <property type="nucleotide sequence ID" value="NZ_CADIJZ010000027.1"/>
</dbReference>
<dbReference type="EMBL" id="PNXY01000026">
    <property type="protein sequence ID" value="PMS25974.1"/>
    <property type="molecule type" value="Genomic_DNA"/>
</dbReference>
<dbReference type="EMBL" id="CADIJZ010000027">
    <property type="protein sequence ID" value="CAB3730674.1"/>
    <property type="molecule type" value="Genomic_DNA"/>
</dbReference>
<dbReference type="InterPro" id="IPR003615">
    <property type="entry name" value="HNH_nuc"/>
</dbReference>
<proteinExistence type="predicted"/>
<dbReference type="AlphaFoldDB" id="A0A2N7W9A3"/>
<dbReference type="Proteomes" id="UP000494205">
    <property type="component" value="Unassembled WGS sequence"/>
</dbReference>
<accession>A0A2N7W9A3</accession>
<reference evidence="1 4" key="2">
    <citation type="submission" date="2020-04" db="EMBL/GenBank/DDBJ databases">
        <authorList>
            <person name="De Canck E."/>
        </authorList>
    </citation>
    <scope>NUCLEOTIDE SEQUENCE [LARGE SCALE GENOMIC DNA]</scope>
    <source>
        <strain evidence="1 4">LMG 27174</strain>
    </source>
</reference>